<keyword evidence="3" id="KW-1185">Reference proteome</keyword>
<dbReference type="EMBL" id="BAAANY010000005">
    <property type="protein sequence ID" value="GAA1665681.1"/>
    <property type="molecule type" value="Genomic_DNA"/>
</dbReference>
<evidence type="ECO:0000256" key="1">
    <source>
        <dbReference type="SAM" id="SignalP"/>
    </source>
</evidence>
<feature type="signal peptide" evidence="1">
    <location>
        <begin position="1"/>
        <end position="23"/>
    </location>
</feature>
<gene>
    <name evidence="2" type="ORF">GCM10009765_14020</name>
</gene>
<organism evidence="2 3">
    <name type="scientific">Fodinicola feengrottensis</name>
    <dbReference type="NCBI Taxonomy" id="435914"/>
    <lineage>
        <taxon>Bacteria</taxon>
        <taxon>Bacillati</taxon>
        <taxon>Actinomycetota</taxon>
        <taxon>Actinomycetes</taxon>
        <taxon>Mycobacteriales</taxon>
        <taxon>Fodinicola</taxon>
    </lineage>
</organism>
<keyword evidence="1" id="KW-0732">Signal</keyword>
<reference evidence="2 3" key="1">
    <citation type="journal article" date="2019" name="Int. J. Syst. Evol. Microbiol.">
        <title>The Global Catalogue of Microorganisms (GCM) 10K type strain sequencing project: providing services to taxonomists for standard genome sequencing and annotation.</title>
        <authorList>
            <consortium name="The Broad Institute Genomics Platform"/>
            <consortium name="The Broad Institute Genome Sequencing Center for Infectious Disease"/>
            <person name="Wu L."/>
            <person name="Ma J."/>
        </authorList>
    </citation>
    <scope>NUCLEOTIDE SEQUENCE [LARGE SCALE GENOMIC DNA]</scope>
    <source>
        <strain evidence="2 3">JCM 14718</strain>
    </source>
</reference>
<dbReference type="Proteomes" id="UP001500618">
    <property type="component" value="Unassembled WGS sequence"/>
</dbReference>
<comment type="caution">
    <text evidence="2">The sequence shown here is derived from an EMBL/GenBank/DDBJ whole genome shotgun (WGS) entry which is preliminary data.</text>
</comment>
<dbReference type="RefSeq" id="WP_344308202.1">
    <property type="nucleotide sequence ID" value="NZ_BAAANY010000005.1"/>
</dbReference>
<protein>
    <recommendedName>
        <fullName evidence="4">Secreted protein</fullName>
    </recommendedName>
</protein>
<accession>A0ABN2G5H2</accession>
<name>A0ABN2G5H2_9ACTN</name>
<evidence type="ECO:0000313" key="3">
    <source>
        <dbReference type="Proteomes" id="UP001500618"/>
    </source>
</evidence>
<evidence type="ECO:0008006" key="4">
    <source>
        <dbReference type="Google" id="ProtNLM"/>
    </source>
</evidence>
<feature type="chain" id="PRO_5046333253" description="Secreted protein" evidence="1">
    <location>
        <begin position="24"/>
        <end position="166"/>
    </location>
</feature>
<sequence length="166" mass="17384">MQRMWALAATAVLWAVSGAPASAAPPPPLTCNGNINGHVSASYTGTTLTSTTSNYDATMVCTRGLHGEPMTSLQETALVYLNGSVVRTGVLGQCAGSQPCLSVESKGNYVCSSTCGGDYRMAHRAVMVLPPNHEWGTPPAGCTKIDTRKLQCLWFSGTVHVQPVLG</sequence>
<evidence type="ECO:0000313" key="2">
    <source>
        <dbReference type="EMBL" id="GAA1665681.1"/>
    </source>
</evidence>
<proteinExistence type="predicted"/>